<organism evidence="7 8">
    <name type="scientific">Campylobacter lanienae NCTC 13004</name>
    <dbReference type="NCBI Taxonomy" id="1031753"/>
    <lineage>
        <taxon>Bacteria</taxon>
        <taxon>Pseudomonadati</taxon>
        <taxon>Campylobacterota</taxon>
        <taxon>Epsilonproteobacteria</taxon>
        <taxon>Campylobacterales</taxon>
        <taxon>Campylobacteraceae</taxon>
        <taxon>Campylobacter</taxon>
    </lineage>
</organism>
<evidence type="ECO:0000256" key="2">
    <source>
        <dbReference type="ARBA" id="ARBA00022692"/>
    </source>
</evidence>
<reference evidence="8" key="2">
    <citation type="journal article" date="2017" name="Genome Biol. Evol.">
        <title>Comparative genomic analysis identifies a Campylobacter clade deficient in selenium metabolism.</title>
        <authorList>
            <person name="Miller W.G."/>
            <person name="Yee E."/>
            <person name="Lopes B.S."/>
            <person name="Chapman M.H."/>
            <person name="Huynh S."/>
            <person name="Bono J.L."/>
            <person name="Parker C.T."/>
            <person name="Strachan N.J.C."/>
            <person name="Forbes K.J."/>
        </authorList>
    </citation>
    <scope>NUCLEOTIDE SEQUENCE [LARGE SCALE GENOMIC DNA]</scope>
    <source>
        <strain evidence="8">NCTC 13004</strain>
    </source>
</reference>
<dbReference type="RefSeq" id="WP_100590560.1">
    <property type="nucleotide sequence ID" value="NZ_CP015578.1"/>
</dbReference>
<dbReference type="Pfam" id="PF13664">
    <property type="entry name" value="DUF4149"/>
    <property type="match status" value="1"/>
</dbReference>
<keyword evidence="4 5" id="KW-0472">Membrane</keyword>
<reference evidence="8" key="1">
    <citation type="journal article" date="2017" name="Genome Biol. Evol.">
        <title>Comparative Genomic Analysis Identifies a Campylobacter Clade Deficient in Selenium Metabolism.</title>
        <authorList>
            <person name="Miller W.G."/>
            <person name="Yee E."/>
            <person name="Lopes B.S."/>
            <person name="Chapman M.H."/>
            <person name="Huynh S."/>
            <person name="Bono J.L."/>
            <person name="Parker C.T."/>
            <person name="Strachan N.J.C."/>
            <person name="Forbes K.J."/>
        </authorList>
    </citation>
    <scope>NUCLEOTIDE SEQUENCE [LARGE SCALE GENOMIC DNA]</scope>
    <source>
        <strain evidence="8">NCTC 13004</strain>
    </source>
</reference>
<evidence type="ECO:0000256" key="5">
    <source>
        <dbReference type="SAM" id="Phobius"/>
    </source>
</evidence>
<dbReference type="GeneID" id="46921074"/>
<protein>
    <submittedName>
        <fullName evidence="7">Hypothetical membrane protein (DUF4149 domain)</fullName>
    </submittedName>
</protein>
<proteinExistence type="predicted"/>
<comment type="subcellular location">
    <subcellularLocation>
        <location evidence="1">Membrane</location>
    </subcellularLocation>
</comment>
<feature type="transmembrane region" description="Helical" evidence="5">
    <location>
        <begin position="136"/>
        <end position="153"/>
    </location>
</feature>
<evidence type="ECO:0000313" key="7">
    <source>
        <dbReference type="EMBL" id="ARQ97347.1"/>
    </source>
</evidence>
<dbReference type="KEGG" id="clx:CLAN_0599"/>
<name>A0A1X9SM80_9BACT</name>
<dbReference type="GO" id="GO:0016020">
    <property type="term" value="C:membrane"/>
    <property type="evidence" value="ECO:0007669"/>
    <property type="project" value="UniProtKB-SubCell"/>
</dbReference>
<dbReference type="Proteomes" id="UP000202031">
    <property type="component" value="Chromosome"/>
</dbReference>
<dbReference type="EMBL" id="CP015578">
    <property type="protein sequence ID" value="ARQ97347.1"/>
    <property type="molecule type" value="Genomic_DNA"/>
</dbReference>
<evidence type="ECO:0000256" key="1">
    <source>
        <dbReference type="ARBA" id="ARBA00004370"/>
    </source>
</evidence>
<feature type="transmembrane region" description="Helical" evidence="5">
    <location>
        <begin position="54"/>
        <end position="75"/>
    </location>
</feature>
<evidence type="ECO:0000256" key="4">
    <source>
        <dbReference type="ARBA" id="ARBA00023136"/>
    </source>
</evidence>
<evidence type="ECO:0000313" key="8">
    <source>
        <dbReference type="Proteomes" id="UP000202031"/>
    </source>
</evidence>
<dbReference type="InterPro" id="IPR025423">
    <property type="entry name" value="TMEM205-like"/>
</dbReference>
<feature type="transmembrane region" description="Helical" evidence="5">
    <location>
        <begin position="7"/>
        <end position="34"/>
    </location>
</feature>
<accession>A0A1X9SM80</accession>
<sequence length="157" mass="17821">MVKFRSFYLFLLGICIGAELAIGIFMAPVIFYPSQYIGEGVLSHYQSGQLMTQVFLKYNILLIFISSLILLFEIVNLKTSESFNYKISAFFLSLIIVLLAMSFVFYFTPYILQAQKIGAEATATAEFISMHKASEFVMKAMLLAQVALFFIRARKES</sequence>
<feature type="transmembrane region" description="Helical" evidence="5">
    <location>
        <begin position="87"/>
        <end position="107"/>
    </location>
</feature>
<evidence type="ECO:0000259" key="6">
    <source>
        <dbReference type="Pfam" id="PF13664"/>
    </source>
</evidence>
<dbReference type="AlphaFoldDB" id="A0A1X9SM80"/>
<keyword evidence="3 5" id="KW-1133">Transmembrane helix</keyword>
<feature type="domain" description="TMEM205-like" evidence="6">
    <location>
        <begin position="11"/>
        <end position="118"/>
    </location>
</feature>
<gene>
    <name evidence="7" type="ORF">CLAN_0599</name>
</gene>
<evidence type="ECO:0000256" key="3">
    <source>
        <dbReference type="ARBA" id="ARBA00022989"/>
    </source>
</evidence>
<keyword evidence="2 5" id="KW-0812">Transmembrane</keyword>